<reference evidence="7" key="1">
    <citation type="journal article" date="2019" name="Int. J. Syst. Evol. Microbiol.">
        <title>The Global Catalogue of Microorganisms (GCM) 10K type strain sequencing project: providing services to taxonomists for standard genome sequencing and annotation.</title>
        <authorList>
            <consortium name="The Broad Institute Genomics Platform"/>
            <consortium name="The Broad Institute Genome Sequencing Center for Infectious Disease"/>
            <person name="Wu L."/>
            <person name="Ma J."/>
        </authorList>
    </citation>
    <scope>NUCLEOTIDE SEQUENCE [LARGE SCALE GENOMIC DNA]</scope>
    <source>
        <strain evidence="7">NCAIM B.02333</strain>
    </source>
</reference>
<keyword evidence="3" id="KW-1133">Transmembrane helix</keyword>
<keyword evidence="2" id="KW-0812">Transmembrane</keyword>
<protein>
    <submittedName>
        <fullName evidence="6">YkvA family protein</fullName>
    </submittedName>
</protein>
<comment type="subcellular location">
    <subcellularLocation>
        <location evidence="1">Endomembrane system</location>
        <topology evidence="1">Multi-pass membrane protein</topology>
    </subcellularLocation>
</comment>
<proteinExistence type="predicted"/>
<evidence type="ECO:0000256" key="4">
    <source>
        <dbReference type="ARBA" id="ARBA00023136"/>
    </source>
</evidence>
<sequence>MRPGRAAALKVLLETVRGDSTHSVGDRLAALPRLVRAARGGTYRGWDRQRVLGLAVGALYVVSPVDLVPEVLLGVFGMADDALVAAWVAGAVLAEVDGFLAWEDAESKVVDGDVLR</sequence>
<dbReference type="Pfam" id="PF06803">
    <property type="entry name" value="DUF1232"/>
    <property type="match status" value="1"/>
</dbReference>
<accession>A0ABV7WD40</accession>
<evidence type="ECO:0000313" key="6">
    <source>
        <dbReference type="EMBL" id="MFC3687753.1"/>
    </source>
</evidence>
<keyword evidence="4" id="KW-0472">Membrane</keyword>
<organism evidence="6 7">
    <name type="scientific">Aquipuribacter hungaricus</name>
    <dbReference type="NCBI Taxonomy" id="545624"/>
    <lineage>
        <taxon>Bacteria</taxon>
        <taxon>Bacillati</taxon>
        <taxon>Actinomycetota</taxon>
        <taxon>Actinomycetes</taxon>
        <taxon>Micrococcales</taxon>
        <taxon>Intrasporangiaceae</taxon>
        <taxon>Aquipuribacter</taxon>
    </lineage>
</organism>
<evidence type="ECO:0000256" key="1">
    <source>
        <dbReference type="ARBA" id="ARBA00004127"/>
    </source>
</evidence>
<keyword evidence="7" id="KW-1185">Reference proteome</keyword>
<dbReference type="EMBL" id="JBHRWW010000002">
    <property type="protein sequence ID" value="MFC3687753.1"/>
    <property type="molecule type" value="Genomic_DNA"/>
</dbReference>
<feature type="domain" description="DUF1232" evidence="5">
    <location>
        <begin position="53"/>
        <end position="87"/>
    </location>
</feature>
<name>A0ABV7WD40_9MICO</name>
<dbReference type="RefSeq" id="WP_340294661.1">
    <property type="nucleotide sequence ID" value="NZ_JBBEOI010000175.1"/>
</dbReference>
<evidence type="ECO:0000256" key="2">
    <source>
        <dbReference type="ARBA" id="ARBA00022692"/>
    </source>
</evidence>
<evidence type="ECO:0000313" key="7">
    <source>
        <dbReference type="Proteomes" id="UP001595685"/>
    </source>
</evidence>
<evidence type="ECO:0000256" key="3">
    <source>
        <dbReference type="ARBA" id="ARBA00022989"/>
    </source>
</evidence>
<evidence type="ECO:0000259" key="5">
    <source>
        <dbReference type="Pfam" id="PF06803"/>
    </source>
</evidence>
<dbReference type="InterPro" id="IPR010652">
    <property type="entry name" value="DUF1232"/>
</dbReference>
<dbReference type="Proteomes" id="UP001595685">
    <property type="component" value="Unassembled WGS sequence"/>
</dbReference>
<gene>
    <name evidence="6" type="ORF">ACFOLH_05290</name>
</gene>
<comment type="caution">
    <text evidence="6">The sequence shown here is derived from an EMBL/GenBank/DDBJ whole genome shotgun (WGS) entry which is preliminary data.</text>
</comment>